<dbReference type="EMBL" id="JBBMFN010000057">
    <property type="protein sequence ID" value="MEQ2467603.1"/>
    <property type="molecule type" value="Genomic_DNA"/>
</dbReference>
<keyword evidence="3" id="KW-1185">Reference proteome</keyword>
<feature type="transmembrane region" description="Helical" evidence="1">
    <location>
        <begin position="31"/>
        <end position="54"/>
    </location>
</feature>
<evidence type="ECO:0000313" key="2">
    <source>
        <dbReference type="EMBL" id="MEQ2467603.1"/>
    </source>
</evidence>
<accession>A0ABV1F4V1</accession>
<organism evidence="2 3">
    <name type="scientific">Niallia hominis</name>
    <dbReference type="NCBI Taxonomy" id="3133173"/>
    <lineage>
        <taxon>Bacteria</taxon>
        <taxon>Bacillati</taxon>
        <taxon>Bacillota</taxon>
        <taxon>Bacilli</taxon>
        <taxon>Bacillales</taxon>
        <taxon>Bacillaceae</taxon>
        <taxon>Niallia</taxon>
    </lineage>
</organism>
<reference evidence="2 3" key="1">
    <citation type="submission" date="2024-03" db="EMBL/GenBank/DDBJ databases">
        <title>Human intestinal bacterial collection.</title>
        <authorList>
            <person name="Pauvert C."/>
            <person name="Hitch T.C.A."/>
            <person name="Clavel T."/>
        </authorList>
    </citation>
    <scope>NUCLEOTIDE SEQUENCE [LARGE SCALE GENOMIC DNA]</scope>
    <source>
        <strain evidence="2 3">CLA-SR-H024</strain>
    </source>
</reference>
<dbReference type="Proteomes" id="UP001465426">
    <property type="component" value="Unassembled WGS sequence"/>
</dbReference>
<keyword evidence="1" id="KW-0812">Transmembrane</keyword>
<proteinExistence type="predicted"/>
<feature type="transmembrane region" description="Helical" evidence="1">
    <location>
        <begin position="7"/>
        <end position="25"/>
    </location>
</feature>
<keyword evidence="1" id="KW-1133">Transmembrane helix</keyword>
<evidence type="ECO:0000313" key="3">
    <source>
        <dbReference type="Proteomes" id="UP001465426"/>
    </source>
</evidence>
<evidence type="ECO:0000256" key="1">
    <source>
        <dbReference type="SAM" id="Phobius"/>
    </source>
</evidence>
<dbReference type="RefSeq" id="WP_031537623.1">
    <property type="nucleotide sequence ID" value="NZ_JBBMFN010000057.1"/>
</dbReference>
<sequence length="211" mass="24998">MVSVITFIIGIIVAFFTFFLLDNYFSFPVTLNILICYIIVLIIMYLTTLISVNATRNINKLEKLFKKNRKHPYYSFVYAISNKDDKRVITSYRKLIKQKKYQSQYALFTIIFSLYFDKTLYLGEEVEKIKKSEQKLYYRTLIFIKENKLAEANKSMKAIKKKWMKEALLAEIALKNGEEDIAKRHAKSALKHTKGIQYYTLLKTYERELSL</sequence>
<name>A0ABV1F4V1_9BACI</name>
<keyword evidence="1" id="KW-0472">Membrane</keyword>
<protein>
    <submittedName>
        <fullName evidence="2">Uncharacterized protein</fullName>
    </submittedName>
</protein>
<comment type="caution">
    <text evidence="2">The sequence shown here is derived from an EMBL/GenBank/DDBJ whole genome shotgun (WGS) entry which is preliminary data.</text>
</comment>
<gene>
    <name evidence="2" type="ORF">WMO63_18260</name>
</gene>